<evidence type="ECO:0000256" key="1">
    <source>
        <dbReference type="ARBA" id="ARBA00000073"/>
    </source>
</evidence>
<dbReference type="EMBL" id="BMKI01000010">
    <property type="protein sequence ID" value="GGD00524.1"/>
    <property type="molecule type" value="Genomic_DNA"/>
</dbReference>
<dbReference type="InterPro" id="IPR006145">
    <property type="entry name" value="PsdUridine_synth_RsuA/RluA"/>
</dbReference>
<evidence type="ECO:0000256" key="3">
    <source>
        <dbReference type="ARBA" id="ARBA00023235"/>
    </source>
</evidence>
<keyword evidence="7" id="KW-1185">Reference proteome</keyword>
<dbReference type="PANTHER" id="PTHR21600:SF44">
    <property type="entry name" value="RIBOSOMAL LARGE SUBUNIT PSEUDOURIDINE SYNTHASE D"/>
    <property type="match status" value="1"/>
</dbReference>
<feature type="domain" description="Pseudouridine synthase RsuA/RluA-like" evidence="5">
    <location>
        <begin position="89"/>
        <end position="241"/>
    </location>
</feature>
<proteinExistence type="inferred from homology"/>
<dbReference type="InterPro" id="IPR006225">
    <property type="entry name" value="PsdUridine_synth_RluC/D"/>
</dbReference>
<sequence>MELSILLPETFKEQTIRELLEQEWLVPRKVRHFLRIRKNVSINGEPALFHFTAKAGDQITLTFEADDYPAPKLLLGDPTKVSVLFEDEHLIILNKPVGMKTHPNQPDEQDTLLNHLAAYLAPKNQVPYVVHRLDKETSGAILFAKNPFVLPILGRLLEKKEIYRRYQAIVSGALKETSFTIRKKIGRNRHDRRKRVIDEHKGDIAITHVEAVSYSKEKNQTLIYCVLETGRTHQIRVHLQSIGHPIIGDPLYHPRPKGRLMLHAYELHLVHPFSGETIIATAEPGIDLV</sequence>
<evidence type="ECO:0000256" key="2">
    <source>
        <dbReference type="ARBA" id="ARBA00010876"/>
    </source>
</evidence>
<name>A0ABQ1PPD7_9ENTE</name>
<dbReference type="EC" id="5.4.99.-" evidence="4"/>
<evidence type="ECO:0000313" key="6">
    <source>
        <dbReference type="EMBL" id="GGD00524.1"/>
    </source>
</evidence>
<evidence type="ECO:0000256" key="4">
    <source>
        <dbReference type="RuleBase" id="RU362028"/>
    </source>
</evidence>
<comment type="caution">
    <text evidence="6">The sequence shown here is derived from an EMBL/GenBank/DDBJ whole genome shotgun (WGS) entry which is preliminary data.</text>
</comment>
<dbReference type="InterPro" id="IPR050188">
    <property type="entry name" value="RluA_PseudoU_synthase"/>
</dbReference>
<reference evidence="7" key="1">
    <citation type="journal article" date="2019" name="Int. J. Syst. Evol. Microbiol.">
        <title>The Global Catalogue of Microorganisms (GCM) 10K type strain sequencing project: providing services to taxonomists for standard genome sequencing and annotation.</title>
        <authorList>
            <consortium name="The Broad Institute Genomics Platform"/>
            <consortium name="The Broad Institute Genome Sequencing Center for Infectious Disease"/>
            <person name="Wu L."/>
            <person name="Ma J."/>
        </authorList>
    </citation>
    <scope>NUCLEOTIDE SEQUENCE [LARGE SCALE GENOMIC DNA]</scope>
    <source>
        <strain evidence="7">CGMCC 1.15942</strain>
    </source>
</reference>
<dbReference type="NCBIfam" id="TIGR00005">
    <property type="entry name" value="rluA_subfam"/>
    <property type="match status" value="1"/>
</dbReference>
<keyword evidence="3 4" id="KW-0413">Isomerase</keyword>
<organism evidence="6 7">
    <name type="scientific">Enterococcus wangshanyuanii</name>
    <dbReference type="NCBI Taxonomy" id="2005703"/>
    <lineage>
        <taxon>Bacteria</taxon>
        <taxon>Bacillati</taxon>
        <taxon>Bacillota</taxon>
        <taxon>Bacilli</taxon>
        <taxon>Lactobacillales</taxon>
        <taxon>Enterococcaceae</taxon>
        <taxon>Enterococcus</taxon>
    </lineage>
</organism>
<dbReference type="PANTHER" id="PTHR21600">
    <property type="entry name" value="MITOCHONDRIAL RNA PSEUDOURIDINE SYNTHASE"/>
    <property type="match status" value="1"/>
</dbReference>
<accession>A0ABQ1PPD7</accession>
<dbReference type="InterPro" id="IPR006224">
    <property type="entry name" value="PsdUridine_synth_RluA-like_CS"/>
</dbReference>
<dbReference type="Gene3D" id="3.30.2350.10">
    <property type="entry name" value="Pseudouridine synthase"/>
    <property type="match status" value="1"/>
</dbReference>
<dbReference type="CDD" id="cd02869">
    <property type="entry name" value="PseudoU_synth_RluA_like"/>
    <property type="match status" value="1"/>
</dbReference>
<comment type="catalytic activity">
    <reaction evidence="1 4">
        <text>a uridine in RNA = a pseudouridine in RNA</text>
        <dbReference type="Rhea" id="RHEA:48348"/>
        <dbReference type="Rhea" id="RHEA-COMP:12068"/>
        <dbReference type="Rhea" id="RHEA-COMP:12069"/>
        <dbReference type="ChEBI" id="CHEBI:65314"/>
        <dbReference type="ChEBI" id="CHEBI:65315"/>
    </reaction>
</comment>
<protein>
    <recommendedName>
        <fullName evidence="4">Pseudouridine synthase</fullName>
        <ecNumber evidence="4">5.4.99.-</ecNumber>
    </recommendedName>
</protein>
<dbReference type="Proteomes" id="UP000630615">
    <property type="component" value="Unassembled WGS sequence"/>
</dbReference>
<comment type="similarity">
    <text evidence="2 4">Belongs to the pseudouridine synthase RluA family.</text>
</comment>
<dbReference type="SUPFAM" id="SSF55120">
    <property type="entry name" value="Pseudouridine synthase"/>
    <property type="match status" value="1"/>
</dbReference>
<comment type="function">
    <text evidence="4">Responsible for synthesis of pseudouridine from uracil.</text>
</comment>
<gene>
    <name evidence="6" type="primary">rluD3</name>
    <name evidence="6" type="ORF">GCM10011573_32660</name>
</gene>
<evidence type="ECO:0000259" key="5">
    <source>
        <dbReference type="Pfam" id="PF00849"/>
    </source>
</evidence>
<dbReference type="PROSITE" id="PS01129">
    <property type="entry name" value="PSI_RLU"/>
    <property type="match status" value="1"/>
</dbReference>
<dbReference type="Pfam" id="PF00849">
    <property type="entry name" value="PseudoU_synth_2"/>
    <property type="match status" value="1"/>
</dbReference>
<evidence type="ECO:0000313" key="7">
    <source>
        <dbReference type="Proteomes" id="UP000630615"/>
    </source>
</evidence>
<dbReference type="RefSeq" id="WP_088270861.1">
    <property type="nucleotide sequence ID" value="NZ_BMKI01000010.1"/>
</dbReference>
<dbReference type="InterPro" id="IPR020103">
    <property type="entry name" value="PsdUridine_synth_cat_dom_sf"/>
</dbReference>